<evidence type="ECO:0000259" key="4">
    <source>
        <dbReference type="Pfam" id="PF13579"/>
    </source>
</evidence>
<dbReference type="CDD" id="cd03801">
    <property type="entry name" value="GT4_PimA-like"/>
    <property type="match status" value="1"/>
</dbReference>
<dbReference type="Gene3D" id="3.40.50.2000">
    <property type="entry name" value="Glycogen Phosphorylase B"/>
    <property type="match status" value="2"/>
</dbReference>
<feature type="domain" description="Glycosyltransferase subfamily 4-like N-terminal" evidence="4">
    <location>
        <begin position="38"/>
        <end position="150"/>
    </location>
</feature>
<comment type="caution">
    <text evidence="5">The sequence shown here is derived from an EMBL/GenBank/DDBJ whole genome shotgun (WGS) entry which is preliminary data.</text>
</comment>
<dbReference type="RefSeq" id="WP_344774491.1">
    <property type="nucleotide sequence ID" value="NZ_BAABBX010000006.1"/>
</dbReference>
<sequence length="366" mass="38336">MTRVVFVDHSGALGGGQLGLARYLEHPSELERSSVLLENGPLVARLEQAGIRTTVIAGRAGKWGALGKVRALRRALRELAPDIVVANSTRCIYLLAAARFRGPAWVAYVREDVSAHSLGALKRALLHRVALPRFDGVIANSAFTLSGLSEPIRRRMPHAVAYPVSGISAPISAPHRAAADGPLRVLSLSRLYPWKGVHVLIAAARLLAQGGHADAFEFTIAGDAVFGDDGYAEGLRRRAAESGAAISFVGHVADVEALLAESDVLALCSITPEAFGQVVPQAMAHGLVVVAPDQGGPAEIIAGGETGVLVPPGDAEALAAKLLRLANDAGRRAALGERARARAAEFADERTVTGLEDALATTARLR</sequence>
<keyword evidence="2" id="KW-0808">Transferase</keyword>
<dbReference type="PANTHER" id="PTHR12526:SF638">
    <property type="entry name" value="SPORE COAT PROTEIN SA"/>
    <property type="match status" value="1"/>
</dbReference>
<feature type="domain" description="Glycosyl transferase family 1" evidence="3">
    <location>
        <begin position="179"/>
        <end position="341"/>
    </location>
</feature>
<evidence type="ECO:0000313" key="6">
    <source>
        <dbReference type="Proteomes" id="UP001500213"/>
    </source>
</evidence>
<accession>A0ABP8AML8</accession>
<dbReference type="InterPro" id="IPR028098">
    <property type="entry name" value="Glyco_trans_4-like_N"/>
</dbReference>
<evidence type="ECO:0000313" key="5">
    <source>
        <dbReference type="EMBL" id="GAA4186491.1"/>
    </source>
</evidence>
<evidence type="ECO:0000259" key="3">
    <source>
        <dbReference type="Pfam" id="PF00534"/>
    </source>
</evidence>
<protein>
    <submittedName>
        <fullName evidence="5">Glycosyltransferase family 4 protein</fullName>
    </submittedName>
</protein>
<organism evidence="5 6">
    <name type="scientific">Gryllotalpicola kribbensis</name>
    <dbReference type="NCBI Taxonomy" id="993084"/>
    <lineage>
        <taxon>Bacteria</taxon>
        <taxon>Bacillati</taxon>
        <taxon>Actinomycetota</taxon>
        <taxon>Actinomycetes</taxon>
        <taxon>Micrococcales</taxon>
        <taxon>Microbacteriaceae</taxon>
        <taxon>Gryllotalpicola</taxon>
    </lineage>
</organism>
<name>A0ABP8AML8_9MICO</name>
<dbReference type="EMBL" id="BAABBX010000006">
    <property type="protein sequence ID" value="GAA4186491.1"/>
    <property type="molecule type" value="Genomic_DNA"/>
</dbReference>
<dbReference type="Pfam" id="PF13579">
    <property type="entry name" value="Glyco_trans_4_4"/>
    <property type="match status" value="1"/>
</dbReference>
<keyword evidence="1" id="KW-0328">Glycosyltransferase</keyword>
<evidence type="ECO:0000256" key="1">
    <source>
        <dbReference type="ARBA" id="ARBA00022676"/>
    </source>
</evidence>
<dbReference type="Proteomes" id="UP001500213">
    <property type="component" value="Unassembled WGS sequence"/>
</dbReference>
<dbReference type="SUPFAM" id="SSF53756">
    <property type="entry name" value="UDP-Glycosyltransferase/glycogen phosphorylase"/>
    <property type="match status" value="1"/>
</dbReference>
<reference evidence="6" key="1">
    <citation type="journal article" date="2019" name="Int. J. Syst. Evol. Microbiol.">
        <title>The Global Catalogue of Microorganisms (GCM) 10K type strain sequencing project: providing services to taxonomists for standard genome sequencing and annotation.</title>
        <authorList>
            <consortium name="The Broad Institute Genomics Platform"/>
            <consortium name="The Broad Institute Genome Sequencing Center for Infectious Disease"/>
            <person name="Wu L."/>
            <person name="Ma J."/>
        </authorList>
    </citation>
    <scope>NUCLEOTIDE SEQUENCE [LARGE SCALE GENOMIC DNA]</scope>
    <source>
        <strain evidence="6">JCM 17593</strain>
    </source>
</reference>
<evidence type="ECO:0000256" key="2">
    <source>
        <dbReference type="ARBA" id="ARBA00022679"/>
    </source>
</evidence>
<dbReference type="PANTHER" id="PTHR12526">
    <property type="entry name" value="GLYCOSYLTRANSFERASE"/>
    <property type="match status" value="1"/>
</dbReference>
<dbReference type="InterPro" id="IPR001296">
    <property type="entry name" value="Glyco_trans_1"/>
</dbReference>
<proteinExistence type="predicted"/>
<gene>
    <name evidence="5" type="ORF">GCM10022288_10160</name>
</gene>
<keyword evidence="6" id="KW-1185">Reference proteome</keyword>
<dbReference type="Pfam" id="PF00534">
    <property type="entry name" value="Glycos_transf_1"/>
    <property type="match status" value="1"/>
</dbReference>